<accession>A0A1L9RHY9</accession>
<dbReference type="InterPro" id="IPR000182">
    <property type="entry name" value="GNAT_dom"/>
</dbReference>
<dbReference type="SUPFAM" id="SSF55729">
    <property type="entry name" value="Acyl-CoA N-acyltransferases (Nat)"/>
    <property type="match status" value="1"/>
</dbReference>
<dbReference type="InterPro" id="IPR052523">
    <property type="entry name" value="Trichothecene_AcTrans"/>
</dbReference>
<evidence type="ECO:0000313" key="3">
    <source>
        <dbReference type="Proteomes" id="UP000184383"/>
    </source>
</evidence>
<dbReference type="PANTHER" id="PTHR42791">
    <property type="entry name" value="GNAT FAMILY ACETYLTRANSFERASE"/>
    <property type="match status" value="1"/>
</dbReference>
<protein>
    <recommendedName>
        <fullName evidence="1">N-acetyltransferase domain-containing protein</fullName>
    </recommendedName>
</protein>
<dbReference type="PANTHER" id="PTHR42791:SF2">
    <property type="entry name" value="N-ACETYLTRANSFERASE DOMAIN-CONTAINING PROTEIN"/>
    <property type="match status" value="1"/>
</dbReference>
<keyword evidence="3" id="KW-1185">Reference proteome</keyword>
<dbReference type="STRING" id="1073089.A0A1L9RHY9"/>
<name>A0A1L9RHY9_ASPWE</name>
<dbReference type="EMBL" id="KV878213">
    <property type="protein sequence ID" value="OJJ34468.1"/>
    <property type="molecule type" value="Genomic_DNA"/>
</dbReference>
<organism evidence="2 3">
    <name type="scientific">Aspergillus wentii DTO 134E9</name>
    <dbReference type="NCBI Taxonomy" id="1073089"/>
    <lineage>
        <taxon>Eukaryota</taxon>
        <taxon>Fungi</taxon>
        <taxon>Dikarya</taxon>
        <taxon>Ascomycota</taxon>
        <taxon>Pezizomycotina</taxon>
        <taxon>Eurotiomycetes</taxon>
        <taxon>Eurotiomycetidae</taxon>
        <taxon>Eurotiales</taxon>
        <taxon>Aspergillaceae</taxon>
        <taxon>Aspergillus</taxon>
        <taxon>Aspergillus subgen. Cremei</taxon>
    </lineage>
</organism>
<dbReference type="Gene3D" id="3.40.630.30">
    <property type="match status" value="1"/>
</dbReference>
<evidence type="ECO:0000259" key="1">
    <source>
        <dbReference type="PROSITE" id="PS51186"/>
    </source>
</evidence>
<evidence type="ECO:0000313" key="2">
    <source>
        <dbReference type="EMBL" id="OJJ34468.1"/>
    </source>
</evidence>
<proteinExistence type="predicted"/>
<dbReference type="GO" id="GO:0016747">
    <property type="term" value="F:acyltransferase activity, transferring groups other than amino-acyl groups"/>
    <property type="evidence" value="ECO:0007669"/>
    <property type="project" value="InterPro"/>
</dbReference>
<dbReference type="RefSeq" id="XP_040688144.1">
    <property type="nucleotide sequence ID" value="XM_040835785.1"/>
</dbReference>
<dbReference type="GeneID" id="63751633"/>
<dbReference type="OrthoDB" id="61113at2759"/>
<dbReference type="AlphaFoldDB" id="A0A1L9RHY9"/>
<reference evidence="3" key="1">
    <citation type="journal article" date="2017" name="Genome Biol.">
        <title>Comparative genomics reveals high biological diversity and specific adaptations in the industrially and medically important fungal genus Aspergillus.</title>
        <authorList>
            <person name="de Vries R.P."/>
            <person name="Riley R."/>
            <person name="Wiebenga A."/>
            <person name="Aguilar-Osorio G."/>
            <person name="Amillis S."/>
            <person name="Uchima C.A."/>
            <person name="Anderluh G."/>
            <person name="Asadollahi M."/>
            <person name="Askin M."/>
            <person name="Barry K."/>
            <person name="Battaglia E."/>
            <person name="Bayram O."/>
            <person name="Benocci T."/>
            <person name="Braus-Stromeyer S.A."/>
            <person name="Caldana C."/>
            <person name="Canovas D."/>
            <person name="Cerqueira G.C."/>
            <person name="Chen F."/>
            <person name="Chen W."/>
            <person name="Choi C."/>
            <person name="Clum A."/>
            <person name="Dos Santos R.A."/>
            <person name="Damasio A.R."/>
            <person name="Diallinas G."/>
            <person name="Emri T."/>
            <person name="Fekete E."/>
            <person name="Flipphi M."/>
            <person name="Freyberg S."/>
            <person name="Gallo A."/>
            <person name="Gournas C."/>
            <person name="Habgood R."/>
            <person name="Hainaut M."/>
            <person name="Harispe M.L."/>
            <person name="Henrissat B."/>
            <person name="Hilden K.S."/>
            <person name="Hope R."/>
            <person name="Hossain A."/>
            <person name="Karabika E."/>
            <person name="Karaffa L."/>
            <person name="Karanyi Z."/>
            <person name="Krasevec N."/>
            <person name="Kuo A."/>
            <person name="Kusch H."/>
            <person name="LaButti K."/>
            <person name="Lagendijk E.L."/>
            <person name="Lapidus A."/>
            <person name="Levasseur A."/>
            <person name="Lindquist E."/>
            <person name="Lipzen A."/>
            <person name="Logrieco A.F."/>
            <person name="MacCabe A."/>
            <person name="Maekelae M.R."/>
            <person name="Malavazi I."/>
            <person name="Melin P."/>
            <person name="Meyer V."/>
            <person name="Mielnichuk N."/>
            <person name="Miskei M."/>
            <person name="Molnar A.P."/>
            <person name="Mule G."/>
            <person name="Ngan C.Y."/>
            <person name="Orejas M."/>
            <person name="Orosz E."/>
            <person name="Ouedraogo J.P."/>
            <person name="Overkamp K.M."/>
            <person name="Park H.-S."/>
            <person name="Perrone G."/>
            <person name="Piumi F."/>
            <person name="Punt P.J."/>
            <person name="Ram A.F."/>
            <person name="Ramon A."/>
            <person name="Rauscher S."/>
            <person name="Record E."/>
            <person name="Riano-Pachon D.M."/>
            <person name="Robert V."/>
            <person name="Roehrig J."/>
            <person name="Ruller R."/>
            <person name="Salamov A."/>
            <person name="Salih N.S."/>
            <person name="Samson R.A."/>
            <person name="Sandor E."/>
            <person name="Sanguinetti M."/>
            <person name="Schuetze T."/>
            <person name="Sepcic K."/>
            <person name="Shelest E."/>
            <person name="Sherlock G."/>
            <person name="Sophianopoulou V."/>
            <person name="Squina F.M."/>
            <person name="Sun H."/>
            <person name="Susca A."/>
            <person name="Todd R.B."/>
            <person name="Tsang A."/>
            <person name="Unkles S.E."/>
            <person name="van de Wiele N."/>
            <person name="van Rossen-Uffink D."/>
            <person name="Oliveira J.V."/>
            <person name="Vesth T.C."/>
            <person name="Visser J."/>
            <person name="Yu J.-H."/>
            <person name="Zhou M."/>
            <person name="Andersen M.R."/>
            <person name="Archer D.B."/>
            <person name="Baker S.E."/>
            <person name="Benoit I."/>
            <person name="Brakhage A.A."/>
            <person name="Braus G.H."/>
            <person name="Fischer R."/>
            <person name="Frisvad J.C."/>
            <person name="Goldman G.H."/>
            <person name="Houbraken J."/>
            <person name="Oakley B."/>
            <person name="Pocsi I."/>
            <person name="Scazzocchio C."/>
            <person name="Seiboth B."/>
            <person name="vanKuyk P.A."/>
            <person name="Wortman J."/>
            <person name="Dyer P.S."/>
            <person name="Grigoriev I.V."/>
        </authorList>
    </citation>
    <scope>NUCLEOTIDE SEQUENCE [LARGE SCALE GENOMIC DNA]</scope>
    <source>
        <strain evidence="3">DTO 134E9</strain>
    </source>
</reference>
<dbReference type="Pfam" id="PF00583">
    <property type="entry name" value="Acetyltransf_1"/>
    <property type="match status" value="1"/>
</dbReference>
<dbReference type="PROSITE" id="PS51186">
    <property type="entry name" value="GNAT"/>
    <property type="match status" value="1"/>
</dbReference>
<sequence length="235" mass="26689">MKFTIKPCHPTDAPGLAATMMGARLTDPHWAFLWEDPDPTTLITRATERVPWNLITDRQSRRHEKVVCVETGEVVGYARWTLPAFLAECEKTVWVEAQIGEPSLEEKSMYKEKFNSTTENGRWIGMKDSAMMDYRSAPLEEADARITQDGPFLTIDYLTTSPSFWRRGIGSMLVQSGLKIADAYNLKTYVMSEPAGLKVYLNHGFEVVDTVKTDYSEFGGEEAMVHYFLVRESRA</sequence>
<gene>
    <name evidence="2" type="ORF">ASPWEDRAFT_42472</name>
</gene>
<dbReference type="Proteomes" id="UP000184383">
    <property type="component" value="Unassembled WGS sequence"/>
</dbReference>
<dbReference type="CDD" id="cd04301">
    <property type="entry name" value="NAT_SF"/>
    <property type="match status" value="1"/>
</dbReference>
<dbReference type="VEuPathDB" id="FungiDB:ASPWEDRAFT_42472"/>
<dbReference type="InterPro" id="IPR016181">
    <property type="entry name" value="Acyl_CoA_acyltransferase"/>
</dbReference>
<feature type="domain" description="N-acetyltransferase" evidence="1">
    <location>
        <begin position="144"/>
        <end position="231"/>
    </location>
</feature>